<dbReference type="Proteomes" id="UP000580250">
    <property type="component" value="Unassembled WGS sequence"/>
</dbReference>
<keyword evidence="1" id="KW-0812">Transmembrane</keyword>
<evidence type="ECO:0000313" key="2">
    <source>
        <dbReference type="EMBL" id="CAD2182417.1"/>
    </source>
</evidence>
<evidence type="ECO:0000313" key="3">
    <source>
        <dbReference type="Proteomes" id="UP000580250"/>
    </source>
</evidence>
<proteinExistence type="predicted"/>
<comment type="caution">
    <text evidence="2">The sequence shown here is derived from an EMBL/GenBank/DDBJ whole genome shotgun (WGS) entry which is preliminary data.</text>
</comment>
<dbReference type="EMBL" id="CAJEWN010000430">
    <property type="protein sequence ID" value="CAD2182417.1"/>
    <property type="molecule type" value="Genomic_DNA"/>
</dbReference>
<reference evidence="2 3" key="1">
    <citation type="submission" date="2020-08" db="EMBL/GenBank/DDBJ databases">
        <authorList>
            <person name="Koutsovoulos G."/>
            <person name="Danchin GJ E."/>
        </authorList>
    </citation>
    <scope>NUCLEOTIDE SEQUENCE [LARGE SCALE GENOMIC DNA]</scope>
</reference>
<organism evidence="2 3">
    <name type="scientific">Meloidogyne enterolobii</name>
    <name type="common">Root-knot nematode worm</name>
    <name type="synonym">Meloidogyne mayaguensis</name>
    <dbReference type="NCBI Taxonomy" id="390850"/>
    <lineage>
        <taxon>Eukaryota</taxon>
        <taxon>Metazoa</taxon>
        <taxon>Ecdysozoa</taxon>
        <taxon>Nematoda</taxon>
        <taxon>Chromadorea</taxon>
        <taxon>Rhabditida</taxon>
        <taxon>Tylenchina</taxon>
        <taxon>Tylenchomorpha</taxon>
        <taxon>Tylenchoidea</taxon>
        <taxon>Meloidogynidae</taxon>
        <taxon>Meloidogyninae</taxon>
        <taxon>Meloidogyne</taxon>
    </lineage>
</organism>
<name>A0A6V7W5F8_MELEN</name>
<dbReference type="AlphaFoldDB" id="A0A6V7W5F8"/>
<keyword evidence="1" id="KW-1133">Transmembrane helix</keyword>
<evidence type="ECO:0000256" key="1">
    <source>
        <dbReference type="SAM" id="Phobius"/>
    </source>
</evidence>
<feature type="transmembrane region" description="Helical" evidence="1">
    <location>
        <begin position="20"/>
        <end position="40"/>
    </location>
</feature>
<accession>A0A6V7W5F8</accession>
<gene>
    <name evidence="2" type="ORF">MENT_LOCUS34627</name>
</gene>
<keyword evidence="1" id="KW-0472">Membrane</keyword>
<sequence length="62" mass="7087">MLINDGCPAQLDGGRWSCLVWDPLFSSMVACLLIGLGEYAHWTGWWKNMLVCWVVENMLIGW</sequence>
<protein>
    <submittedName>
        <fullName evidence="2">Uncharacterized protein</fullName>
    </submittedName>
</protein>